<dbReference type="EMBL" id="QXFU01000229">
    <property type="protein sequence ID" value="KAE9039608.1"/>
    <property type="molecule type" value="Genomic_DNA"/>
</dbReference>
<gene>
    <name evidence="2" type="ORF">PR001_g2795</name>
    <name evidence="1" type="ORF">PR002_g5408</name>
</gene>
<sequence>MSGRTIQTLTAVQTAVLLVTSGIIILNDDTSALVNHIRNGGFVLVRTNF</sequence>
<dbReference type="AlphaFoldDB" id="A0A6A3P7P9"/>
<dbReference type="Proteomes" id="UP000435112">
    <property type="component" value="Unassembled WGS sequence"/>
</dbReference>
<proteinExistence type="predicted"/>
<accession>A0A6A3P7P9</accession>
<name>A0A6A3P7P9_9STRA</name>
<evidence type="ECO:0000313" key="4">
    <source>
        <dbReference type="Proteomes" id="UP000435112"/>
    </source>
</evidence>
<dbReference type="Proteomes" id="UP000429607">
    <property type="component" value="Unassembled WGS sequence"/>
</dbReference>
<protein>
    <submittedName>
        <fullName evidence="2">Uncharacterized protein</fullName>
    </submittedName>
</protein>
<evidence type="ECO:0000313" key="3">
    <source>
        <dbReference type="Proteomes" id="UP000429607"/>
    </source>
</evidence>
<reference evidence="3 4" key="1">
    <citation type="submission" date="2018-09" db="EMBL/GenBank/DDBJ databases">
        <title>Genomic investigation of the strawberry pathogen Phytophthora fragariae indicates pathogenicity is determined by transcriptional variation in three key races.</title>
        <authorList>
            <person name="Adams T.M."/>
            <person name="Armitage A.D."/>
            <person name="Sobczyk M.K."/>
            <person name="Bates H.J."/>
            <person name="Dunwell J.M."/>
            <person name="Nellist C.F."/>
            <person name="Harrison R.J."/>
        </authorList>
    </citation>
    <scope>NUCLEOTIDE SEQUENCE [LARGE SCALE GENOMIC DNA]</scope>
    <source>
        <strain evidence="2 3">SCRP249</strain>
        <strain evidence="1 4">SCRP324</strain>
    </source>
</reference>
<evidence type="ECO:0000313" key="2">
    <source>
        <dbReference type="EMBL" id="KAE9050005.1"/>
    </source>
</evidence>
<organism evidence="2 3">
    <name type="scientific">Phytophthora rubi</name>
    <dbReference type="NCBI Taxonomy" id="129364"/>
    <lineage>
        <taxon>Eukaryota</taxon>
        <taxon>Sar</taxon>
        <taxon>Stramenopiles</taxon>
        <taxon>Oomycota</taxon>
        <taxon>Peronosporomycetes</taxon>
        <taxon>Peronosporales</taxon>
        <taxon>Peronosporaceae</taxon>
        <taxon>Phytophthora</taxon>
    </lineage>
</organism>
<comment type="caution">
    <text evidence="2">The sequence shown here is derived from an EMBL/GenBank/DDBJ whole genome shotgun (WGS) entry which is preliminary data.</text>
</comment>
<evidence type="ECO:0000313" key="1">
    <source>
        <dbReference type="EMBL" id="KAE9039608.1"/>
    </source>
</evidence>
<dbReference type="EMBL" id="QXFV01000099">
    <property type="protein sequence ID" value="KAE9050005.1"/>
    <property type="molecule type" value="Genomic_DNA"/>
</dbReference>